<evidence type="ECO:0000313" key="11">
    <source>
        <dbReference type="Proteomes" id="UP000002191"/>
    </source>
</evidence>
<dbReference type="KEGG" id="das:Daes_1126"/>
<keyword evidence="2" id="KW-1003">Cell membrane</keyword>
<dbReference type="InterPro" id="IPR025857">
    <property type="entry name" value="MacB_PCD"/>
</dbReference>
<sequence length="393" mass="42296">MILTENIVESVRSLWSAKQRSLLALIGIVIGIGSVIAMVTVGQIVENEAVRQFREMGTDICLVRLAGQGEARSRNKGMDLEVIHRIPGQCSTIKSVAPYVSLYSRLTHGGQRVSSPGLGVTGEFMDIFKVPIVAGRFISNLDGYANFCVLGSTKARWLAEMGVQDPVGSEVVFADRVFTVIGVAGAVPSGTFSPYEINEGVMVPISAAMRHSDRPQINVFGARMVGNGISSQAETQLKEYFQYASRQNVRMTSAEELVAQMDRQMRMFTLLLGAIGSISLIVGGVGVMNVMLVSVSERRKEIGIRRAIGAEQSDIQLQFLVESVLLSFIGGVVGLGLGVGTVAIICRFTGWEFFVSQIAAILGVGVSAAVGMFFGYYPARQASRMNPIDALRA</sequence>
<evidence type="ECO:0008006" key="12">
    <source>
        <dbReference type="Google" id="ProtNLM"/>
    </source>
</evidence>
<feature type="transmembrane region" description="Helical" evidence="7">
    <location>
        <begin position="22"/>
        <end position="45"/>
    </location>
</feature>
<feature type="domain" description="MacB-like periplasmic core" evidence="9">
    <location>
        <begin position="21"/>
        <end position="219"/>
    </location>
</feature>
<evidence type="ECO:0000256" key="7">
    <source>
        <dbReference type="SAM" id="Phobius"/>
    </source>
</evidence>
<dbReference type="InterPro" id="IPR050250">
    <property type="entry name" value="Macrolide_Exporter_MacB"/>
</dbReference>
<feature type="transmembrane region" description="Helical" evidence="7">
    <location>
        <begin position="270"/>
        <end position="292"/>
    </location>
</feature>
<dbReference type="Pfam" id="PF12704">
    <property type="entry name" value="MacB_PCD"/>
    <property type="match status" value="1"/>
</dbReference>
<dbReference type="HOGENOM" id="CLU_000604_8_0_7"/>
<dbReference type="Pfam" id="PF02687">
    <property type="entry name" value="FtsX"/>
    <property type="match status" value="1"/>
</dbReference>
<dbReference type="PANTHER" id="PTHR30572">
    <property type="entry name" value="MEMBRANE COMPONENT OF TRANSPORTER-RELATED"/>
    <property type="match status" value="1"/>
</dbReference>
<dbReference type="STRING" id="643562.Daes_1126"/>
<dbReference type="GO" id="GO:0005886">
    <property type="term" value="C:plasma membrane"/>
    <property type="evidence" value="ECO:0007669"/>
    <property type="project" value="UniProtKB-SubCell"/>
</dbReference>
<evidence type="ECO:0000256" key="1">
    <source>
        <dbReference type="ARBA" id="ARBA00004651"/>
    </source>
</evidence>
<comment type="subcellular location">
    <subcellularLocation>
        <location evidence="1">Cell membrane</location>
        <topology evidence="1">Multi-pass membrane protein</topology>
    </subcellularLocation>
</comment>
<gene>
    <name evidence="10" type="ordered locus">Daes_1126</name>
</gene>
<dbReference type="eggNOG" id="COG0577">
    <property type="taxonomic scope" value="Bacteria"/>
</dbReference>
<dbReference type="OrthoDB" id="9770099at2"/>
<keyword evidence="4 7" id="KW-1133">Transmembrane helix</keyword>
<reference evidence="10 11" key="2">
    <citation type="journal article" date="2014" name="Genome Announc.">
        <title>Complete Genome Sequence of the Subsurface, Mesophilic Sulfate-Reducing Bacterium Desulfovibrio aespoeensis Aspo-2.</title>
        <authorList>
            <person name="Pedersen K."/>
            <person name="Bengtsson A."/>
            <person name="Edlund J."/>
            <person name="Rabe L."/>
            <person name="Hazen T."/>
            <person name="Chakraborty R."/>
            <person name="Goodwin L."/>
            <person name="Shapiro N."/>
        </authorList>
    </citation>
    <scope>NUCLEOTIDE SEQUENCE [LARGE SCALE GENOMIC DNA]</scope>
    <source>
        <strain evidence="11">ATCC 700646 / DSM 10631 / Aspo-2</strain>
    </source>
</reference>
<feature type="transmembrane region" description="Helical" evidence="7">
    <location>
        <begin position="358"/>
        <end position="377"/>
    </location>
</feature>
<evidence type="ECO:0000259" key="9">
    <source>
        <dbReference type="Pfam" id="PF12704"/>
    </source>
</evidence>
<feature type="transmembrane region" description="Helical" evidence="7">
    <location>
        <begin position="324"/>
        <end position="346"/>
    </location>
</feature>
<feature type="domain" description="ABC3 transporter permease C-terminal" evidence="8">
    <location>
        <begin position="275"/>
        <end position="387"/>
    </location>
</feature>
<protein>
    <recommendedName>
        <fullName evidence="12">MacB-like periplasmic core domain protein</fullName>
    </recommendedName>
</protein>
<dbReference type="PANTHER" id="PTHR30572:SF4">
    <property type="entry name" value="ABC TRANSPORTER PERMEASE YTRF"/>
    <property type="match status" value="1"/>
</dbReference>
<evidence type="ECO:0000256" key="6">
    <source>
        <dbReference type="ARBA" id="ARBA00038076"/>
    </source>
</evidence>
<dbReference type="RefSeq" id="WP_013514073.1">
    <property type="nucleotide sequence ID" value="NC_014844.1"/>
</dbReference>
<reference evidence="11" key="1">
    <citation type="submission" date="2010-12" db="EMBL/GenBank/DDBJ databases">
        <title>Complete sequence of Desulfovibrio aespoeensis Aspo-2.</title>
        <authorList>
            <consortium name="US DOE Joint Genome Institute"/>
            <person name="Lucas S."/>
            <person name="Copeland A."/>
            <person name="Lapidus A."/>
            <person name="Cheng J.-F."/>
            <person name="Goodwin L."/>
            <person name="Pitluck S."/>
            <person name="Chertkov O."/>
            <person name="Misra M."/>
            <person name="Detter J.C."/>
            <person name="Han C."/>
            <person name="Tapia R."/>
            <person name="Land M."/>
            <person name="Hauser L."/>
            <person name="Kyrpides N."/>
            <person name="Ivanova N."/>
            <person name="Ovchinnikova G."/>
            <person name="Pedersen K."/>
            <person name="Jagevall S."/>
            <person name="Hazen T."/>
            <person name="Woyke T."/>
        </authorList>
    </citation>
    <scope>NUCLEOTIDE SEQUENCE [LARGE SCALE GENOMIC DNA]</scope>
    <source>
        <strain evidence="11">ATCC 700646 / DSM 10631 / Aspo-2</strain>
    </source>
</reference>
<comment type="similarity">
    <text evidence="6">Belongs to the ABC-4 integral membrane protein family.</text>
</comment>
<keyword evidence="3 7" id="KW-0812">Transmembrane</keyword>
<dbReference type="AlphaFoldDB" id="E6VTG5"/>
<evidence type="ECO:0000259" key="8">
    <source>
        <dbReference type="Pfam" id="PF02687"/>
    </source>
</evidence>
<keyword evidence="5 7" id="KW-0472">Membrane</keyword>
<name>E6VTG5_PSEA9</name>
<dbReference type="Proteomes" id="UP000002191">
    <property type="component" value="Chromosome"/>
</dbReference>
<dbReference type="EMBL" id="CP002431">
    <property type="protein sequence ID" value="ADU62142.1"/>
    <property type="molecule type" value="Genomic_DNA"/>
</dbReference>
<proteinExistence type="inferred from homology"/>
<dbReference type="GO" id="GO:0022857">
    <property type="term" value="F:transmembrane transporter activity"/>
    <property type="evidence" value="ECO:0007669"/>
    <property type="project" value="TreeGrafter"/>
</dbReference>
<evidence type="ECO:0000313" key="10">
    <source>
        <dbReference type="EMBL" id="ADU62142.1"/>
    </source>
</evidence>
<organism evidence="10 11">
    <name type="scientific">Pseudodesulfovibrio aespoeensis (strain ATCC 700646 / DSM 10631 / Aspo-2)</name>
    <name type="common">Desulfovibrio aespoeensis</name>
    <dbReference type="NCBI Taxonomy" id="643562"/>
    <lineage>
        <taxon>Bacteria</taxon>
        <taxon>Pseudomonadati</taxon>
        <taxon>Thermodesulfobacteriota</taxon>
        <taxon>Desulfovibrionia</taxon>
        <taxon>Desulfovibrionales</taxon>
        <taxon>Desulfovibrionaceae</taxon>
    </lineage>
</organism>
<dbReference type="InterPro" id="IPR003838">
    <property type="entry name" value="ABC3_permease_C"/>
</dbReference>
<accession>E6VTG5</accession>
<evidence type="ECO:0000256" key="2">
    <source>
        <dbReference type="ARBA" id="ARBA00022475"/>
    </source>
</evidence>
<keyword evidence="11" id="KW-1185">Reference proteome</keyword>
<evidence type="ECO:0000256" key="4">
    <source>
        <dbReference type="ARBA" id="ARBA00022989"/>
    </source>
</evidence>
<evidence type="ECO:0000256" key="5">
    <source>
        <dbReference type="ARBA" id="ARBA00023136"/>
    </source>
</evidence>
<evidence type="ECO:0000256" key="3">
    <source>
        <dbReference type="ARBA" id="ARBA00022692"/>
    </source>
</evidence>